<name>A0A178IPP6_9BACT</name>
<evidence type="ECO:0000313" key="4">
    <source>
        <dbReference type="EMBL" id="OAM91066.1"/>
    </source>
</evidence>
<evidence type="ECO:0000256" key="2">
    <source>
        <dbReference type="ARBA" id="ARBA00023027"/>
    </source>
</evidence>
<dbReference type="PANTHER" id="PTHR10996:SF178">
    <property type="entry name" value="2-HYDROXYACID DEHYDROGENASE YGL185C-RELATED"/>
    <property type="match status" value="1"/>
</dbReference>
<keyword evidence="2" id="KW-0520">NAD</keyword>
<feature type="domain" description="D-isomer specific 2-hydroxyacid dehydrogenase NAD-binding" evidence="3">
    <location>
        <begin position="97"/>
        <end position="273"/>
    </location>
</feature>
<dbReference type="InterPro" id="IPR050223">
    <property type="entry name" value="D-isomer_2-hydroxyacid_DH"/>
</dbReference>
<dbReference type="GO" id="GO:0030267">
    <property type="term" value="F:glyoxylate reductase (NADPH) activity"/>
    <property type="evidence" value="ECO:0007669"/>
    <property type="project" value="TreeGrafter"/>
</dbReference>
<dbReference type="GO" id="GO:0016618">
    <property type="term" value="F:hydroxypyruvate reductase [NAD(P)H] activity"/>
    <property type="evidence" value="ECO:0007669"/>
    <property type="project" value="TreeGrafter"/>
</dbReference>
<organism evidence="4 5">
    <name type="scientific">Termitidicoccus mucosus</name>
    <dbReference type="NCBI Taxonomy" id="1184151"/>
    <lineage>
        <taxon>Bacteria</taxon>
        <taxon>Pseudomonadati</taxon>
        <taxon>Verrucomicrobiota</taxon>
        <taxon>Opitutia</taxon>
        <taxon>Opitutales</taxon>
        <taxon>Opitutaceae</taxon>
        <taxon>Termitidicoccus</taxon>
    </lineage>
</organism>
<dbReference type="GO" id="GO:0005829">
    <property type="term" value="C:cytosol"/>
    <property type="evidence" value="ECO:0007669"/>
    <property type="project" value="TreeGrafter"/>
</dbReference>
<dbReference type="EMBL" id="LRRQ01000042">
    <property type="protein sequence ID" value="OAM91066.1"/>
    <property type="molecule type" value="Genomic_DNA"/>
</dbReference>
<dbReference type="AlphaFoldDB" id="A0A178IPP6"/>
<proteinExistence type="predicted"/>
<evidence type="ECO:0000259" key="3">
    <source>
        <dbReference type="Pfam" id="PF02826"/>
    </source>
</evidence>
<dbReference type="InterPro" id="IPR006140">
    <property type="entry name" value="D-isomer_DH_NAD-bd"/>
</dbReference>
<accession>A0A178IPP6</accession>
<evidence type="ECO:0000313" key="5">
    <source>
        <dbReference type="Proteomes" id="UP000078486"/>
    </source>
</evidence>
<reference evidence="4 5" key="1">
    <citation type="submission" date="2016-01" db="EMBL/GenBank/DDBJ databases">
        <title>High potential of lignocellulose degradation of a new Verrucomicrobia species.</title>
        <authorList>
            <person name="Wang Y."/>
            <person name="Shi Y."/>
            <person name="Qiu Z."/>
            <person name="Liu S."/>
            <person name="Yang H."/>
        </authorList>
    </citation>
    <scope>NUCLEOTIDE SEQUENCE [LARGE SCALE GENOMIC DNA]</scope>
    <source>
        <strain evidence="4 5">TSB47</strain>
    </source>
</reference>
<sequence>MFFPDADDPVKRNWHWHDTIGWVDCLLALRPRVLVTGWSSACLPDHLVAAHGGPVEYVCNVTGSVRHLVSRAQIEAGLHVTNWGAMVAPYVAEHALLLVLAALRNLPAWHPPRKAAEIQGGIGCFETKTLRGKRVGILGFGNIARTLVRLLSPFDADIVVFSEGVPPDLIKKHAARPARSLRDLFTHAEVFVCCESLTEATRGCIGRELLSLLPRHATFVNVGRGAIVREDELAAVANERGLRVASDVFAQEPLPDDAPPRSIAGLVASPHIGGPTDDACRNCGRWAVENVDRFLLGQLPVGLITPDMYDRAT</sequence>
<keyword evidence="5" id="KW-1185">Reference proteome</keyword>
<keyword evidence="1" id="KW-0560">Oxidoreductase</keyword>
<dbReference type="Proteomes" id="UP000078486">
    <property type="component" value="Unassembled WGS sequence"/>
</dbReference>
<dbReference type="GO" id="GO:0051287">
    <property type="term" value="F:NAD binding"/>
    <property type="evidence" value="ECO:0007669"/>
    <property type="project" value="InterPro"/>
</dbReference>
<dbReference type="Pfam" id="PF02826">
    <property type="entry name" value="2-Hacid_dh_C"/>
    <property type="match status" value="1"/>
</dbReference>
<gene>
    <name evidence="4" type="ORF">AW736_05400</name>
</gene>
<protein>
    <recommendedName>
        <fullName evidence="3">D-isomer specific 2-hydroxyacid dehydrogenase NAD-binding domain-containing protein</fullName>
    </recommendedName>
</protein>
<dbReference type="InterPro" id="IPR036291">
    <property type="entry name" value="NAD(P)-bd_dom_sf"/>
</dbReference>
<comment type="caution">
    <text evidence="4">The sequence shown here is derived from an EMBL/GenBank/DDBJ whole genome shotgun (WGS) entry which is preliminary data.</text>
</comment>
<dbReference type="PANTHER" id="PTHR10996">
    <property type="entry name" value="2-HYDROXYACID DEHYDROGENASE-RELATED"/>
    <property type="match status" value="1"/>
</dbReference>
<dbReference type="SUPFAM" id="SSF51735">
    <property type="entry name" value="NAD(P)-binding Rossmann-fold domains"/>
    <property type="match status" value="1"/>
</dbReference>
<evidence type="ECO:0000256" key="1">
    <source>
        <dbReference type="ARBA" id="ARBA00023002"/>
    </source>
</evidence>
<dbReference type="Gene3D" id="3.40.50.720">
    <property type="entry name" value="NAD(P)-binding Rossmann-like Domain"/>
    <property type="match status" value="2"/>
</dbReference>
<dbReference type="STRING" id="1184151.AW736_05400"/>